<keyword evidence="2" id="KW-1185">Reference proteome</keyword>
<dbReference type="RefSeq" id="WP_165981055.1">
    <property type="nucleotide sequence ID" value="NZ_SCWB01000004.1"/>
</dbReference>
<reference evidence="1 2" key="1">
    <citation type="submission" date="2019-01" db="EMBL/GenBank/DDBJ databases">
        <title>Draft genome sequences of the type strains of six Macrococcus species.</title>
        <authorList>
            <person name="Mazhar S."/>
            <person name="Altermann E."/>
            <person name="Hill C."/>
            <person name="Mcauliffe O."/>
        </authorList>
    </citation>
    <scope>NUCLEOTIDE SEQUENCE [LARGE SCALE GENOMIC DNA]</scope>
    <source>
        <strain evidence="1 2">CCM4815</strain>
    </source>
</reference>
<dbReference type="InterPro" id="IPR013325">
    <property type="entry name" value="RNA_pol_sigma_r2"/>
</dbReference>
<dbReference type="GO" id="GO:0003700">
    <property type="term" value="F:DNA-binding transcription factor activity"/>
    <property type="evidence" value="ECO:0007669"/>
    <property type="project" value="InterPro"/>
</dbReference>
<comment type="caution">
    <text evidence="1">The sequence shown here is derived from an EMBL/GenBank/DDBJ whole genome shotgun (WGS) entry which is preliminary data.</text>
</comment>
<protein>
    <submittedName>
        <fullName evidence="1">Sigma-70 family RNA polymerase sigma factor</fullName>
    </submittedName>
</protein>
<dbReference type="SUPFAM" id="SSF88659">
    <property type="entry name" value="Sigma3 and sigma4 domains of RNA polymerase sigma factors"/>
    <property type="match status" value="1"/>
</dbReference>
<evidence type="ECO:0000313" key="1">
    <source>
        <dbReference type="EMBL" id="TDM12420.1"/>
    </source>
</evidence>
<proteinExistence type="predicted"/>
<dbReference type="Proteomes" id="UP000294802">
    <property type="component" value="Unassembled WGS sequence"/>
</dbReference>
<sequence>MFEEWKVKYERMIYHILHHYQIKYDFDEYYQLALIKLWQIGETYDPAKCTNKDQFVYLKLKFFIIDEMRKRIKYQQRHQIVADDVLIPLMDCEDNTYAELFLEGVTDDLNDEERLWFNYAVIGYKINEIAEFTGNSPSTIKRWRRRAREKICKNYNFTFKSGL</sequence>
<dbReference type="SUPFAM" id="SSF88946">
    <property type="entry name" value="Sigma2 domain of RNA polymerase sigma factors"/>
    <property type="match status" value="1"/>
</dbReference>
<organism evidence="1 2">
    <name type="scientific">Macrococcus lamae</name>
    <dbReference type="NCBI Taxonomy" id="198484"/>
    <lineage>
        <taxon>Bacteria</taxon>
        <taxon>Bacillati</taxon>
        <taxon>Bacillota</taxon>
        <taxon>Bacilli</taxon>
        <taxon>Bacillales</taxon>
        <taxon>Staphylococcaceae</taxon>
        <taxon>Macrococcus</taxon>
    </lineage>
</organism>
<dbReference type="GO" id="GO:0006352">
    <property type="term" value="P:DNA-templated transcription initiation"/>
    <property type="evidence" value="ECO:0007669"/>
    <property type="project" value="InterPro"/>
</dbReference>
<gene>
    <name evidence="1" type="ORF">ERX29_03595</name>
</gene>
<accession>A0A4R6BVM6</accession>
<evidence type="ECO:0000313" key="2">
    <source>
        <dbReference type="Proteomes" id="UP000294802"/>
    </source>
</evidence>
<dbReference type="InterPro" id="IPR013324">
    <property type="entry name" value="RNA_pol_sigma_r3/r4-like"/>
</dbReference>
<dbReference type="EMBL" id="SCWB01000004">
    <property type="protein sequence ID" value="TDM12420.1"/>
    <property type="molecule type" value="Genomic_DNA"/>
</dbReference>
<dbReference type="AlphaFoldDB" id="A0A4R6BVM6"/>
<name>A0A4R6BVM6_9STAP</name>